<dbReference type="SUPFAM" id="SSF55781">
    <property type="entry name" value="GAF domain-like"/>
    <property type="match status" value="1"/>
</dbReference>
<reference evidence="10 11" key="1">
    <citation type="submission" date="2018-06" db="EMBL/GenBank/DDBJ databases">
        <title>Three novel Pseudomonas species isolated from symptomatic oak.</title>
        <authorList>
            <person name="Bueno-Gonzalez V."/>
            <person name="Brady C."/>
        </authorList>
    </citation>
    <scope>NUCLEOTIDE SEQUENCE [LARGE SCALE GENOMIC DNA]</scope>
    <source>
        <strain evidence="10 11">P9A</strain>
    </source>
</reference>
<feature type="domain" description="Response regulatory" evidence="8">
    <location>
        <begin position="726"/>
        <end position="837"/>
    </location>
</feature>
<dbReference type="SUPFAM" id="SSF55874">
    <property type="entry name" value="ATPase domain of HSP90 chaperone/DNA topoisomerase II/histidine kinase"/>
    <property type="match status" value="1"/>
</dbReference>
<evidence type="ECO:0000259" key="8">
    <source>
        <dbReference type="PROSITE" id="PS50110"/>
    </source>
</evidence>
<dbReference type="PROSITE" id="PS50113">
    <property type="entry name" value="PAC"/>
    <property type="match status" value="1"/>
</dbReference>
<dbReference type="Pfam" id="PF00072">
    <property type="entry name" value="Response_reg"/>
    <property type="match status" value="1"/>
</dbReference>
<dbReference type="InterPro" id="IPR005467">
    <property type="entry name" value="His_kinase_dom"/>
</dbReference>
<evidence type="ECO:0000256" key="3">
    <source>
        <dbReference type="ARBA" id="ARBA00022553"/>
    </source>
</evidence>
<sequence>MDQLTKTAPDESATPRFDFLAGGGEIGELLRNGNSANSPLGSPSEWSPSLKTLMATVLPVKAQIVLFWGPQYVALYNDAYAPSIGDKHPQALGRPAIENWAELWDDLEPLLRGVRETGETFAAKDRPFYIKRHGRGEAVYFDVSYSAVREMDGSVGGVLCVVNETTQKVQFERRQAFLVELGQALPSITDPDKVEALVLRKLAAELNASRVFFAENLGDGKAFSAHRSYPPEPAGNAASHRYTSTQADVLLSGQPLLHQAYPDKPATLHVPVLCHGTLDAVLVIEHEPTHVFSNCEANLAEETAKLAWEWINHARAEEALRVSSAQLSAMFDQASAGIAVCDDWTLTQVNDRYCEIVGRSREELLGQSLYDVGQLGETSKVASACERRLRRGQQFEGTSRYRQPDGTTVWVQNHVTPLLDGQRNISGTICVCVDISERMRAEAELRALNESLEDRVASMVAQREAAVAQLHEVHKMELVSQLTGGFAHDFNNLLTPIMASLELIRRRLPDERSTKLVDGALQAADRARILVARLLTFARRQKLKPQAVALGTLISDMRDLIQRSLGPMIELVIDISDDMPTVLIDPHQLELAILNLAVNARDAMVDGGRLKIVAQPNEQEDGAVNSLGGGQCVHLMVVDSGSGMDEETLHRCVEPFYSTKGVGKGTGLGLPMVQGLLVQSGGGFDIASEMGHGTRVSLWLPTTDAPAASDNNDIEEAVPRAPRPAHILLVDDENLARETTSLQLHDLGYEVTEANSAAAALNLIDAGLKPDVLVTDHIMANKPGVQLAQELRHRMPDLHVLIITGDTNLTPMQIGNFEVLAKPFRRRDIAAHLAQLVSP</sequence>
<evidence type="ECO:0000256" key="2">
    <source>
        <dbReference type="ARBA" id="ARBA00012438"/>
    </source>
</evidence>
<dbReference type="InterPro" id="IPR013656">
    <property type="entry name" value="PAS_4"/>
</dbReference>
<dbReference type="EMBL" id="QJUI01000015">
    <property type="protein sequence ID" value="TBU75794.1"/>
    <property type="molecule type" value="Genomic_DNA"/>
</dbReference>
<dbReference type="InterPro" id="IPR003594">
    <property type="entry name" value="HATPase_dom"/>
</dbReference>
<dbReference type="SMART" id="SM00388">
    <property type="entry name" value="HisKA"/>
    <property type="match status" value="1"/>
</dbReference>
<dbReference type="PANTHER" id="PTHR43065:SF42">
    <property type="entry name" value="TWO-COMPONENT SENSOR PPRA"/>
    <property type="match status" value="1"/>
</dbReference>
<evidence type="ECO:0000259" key="7">
    <source>
        <dbReference type="PROSITE" id="PS50109"/>
    </source>
</evidence>
<dbReference type="SUPFAM" id="SSF52172">
    <property type="entry name" value="CheY-like"/>
    <property type="match status" value="1"/>
</dbReference>
<dbReference type="InterPro" id="IPR029016">
    <property type="entry name" value="GAF-like_dom_sf"/>
</dbReference>
<organism evidence="10 11">
    <name type="scientific">Phytopseudomonas daroniae</name>
    <dbReference type="NCBI Taxonomy" id="2487519"/>
    <lineage>
        <taxon>Bacteria</taxon>
        <taxon>Pseudomonadati</taxon>
        <taxon>Pseudomonadota</taxon>
        <taxon>Gammaproteobacteria</taxon>
        <taxon>Pseudomonadales</taxon>
        <taxon>Pseudomonadaceae</taxon>
        <taxon>Phytopseudomonas</taxon>
    </lineage>
</organism>
<gene>
    <name evidence="10" type="ORF">DNK06_17680</name>
</gene>
<dbReference type="GO" id="GO:0000155">
    <property type="term" value="F:phosphorelay sensor kinase activity"/>
    <property type="evidence" value="ECO:0007669"/>
    <property type="project" value="InterPro"/>
</dbReference>
<dbReference type="SMART" id="SM00091">
    <property type="entry name" value="PAS"/>
    <property type="match status" value="1"/>
</dbReference>
<dbReference type="Gene3D" id="3.30.565.10">
    <property type="entry name" value="Histidine kinase-like ATPase, C-terminal domain"/>
    <property type="match status" value="1"/>
</dbReference>
<comment type="caution">
    <text evidence="10">The sequence shown here is derived from an EMBL/GenBank/DDBJ whole genome shotgun (WGS) entry which is preliminary data.</text>
</comment>
<dbReference type="Pfam" id="PF08448">
    <property type="entry name" value="PAS_4"/>
    <property type="match status" value="1"/>
</dbReference>
<dbReference type="Pfam" id="PF02518">
    <property type="entry name" value="HATPase_c"/>
    <property type="match status" value="1"/>
</dbReference>
<dbReference type="Gene3D" id="3.30.450.20">
    <property type="entry name" value="PAS domain"/>
    <property type="match status" value="2"/>
</dbReference>
<keyword evidence="6" id="KW-0175">Coiled coil</keyword>
<dbReference type="InterPro" id="IPR036890">
    <property type="entry name" value="HATPase_C_sf"/>
</dbReference>
<dbReference type="RefSeq" id="WP_131181317.1">
    <property type="nucleotide sequence ID" value="NZ_QJUI01000015.1"/>
</dbReference>
<keyword evidence="11" id="KW-1185">Reference proteome</keyword>
<dbReference type="InterPro" id="IPR036097">
    <property type="entry name" value="HisK_dim/P_sf"/>
</dbReference>
<protein>
    <recommendedName>
        <fullName evidence="2">histidine kinase</fullName>
        <ecNumber evidence="2">2.7.13.3</ecNumber>
    </recommendedName>
</protein>
<keyword evidence="4 10" id="KW-0808">Transferase</keyword>
<feature type="domain" description="PAC" evidence="9">
    <location>
        <begin position="395"/>
        <end position="447"/>
    </location>
</feature>
<evidence type="ECO:0000313" key="10">
    <source>
        <dbReference type="EMBL" id="TBU75794.1"/>
    </source>
</evidence>
<dbReference type="NCBIfam" id="TIGR00229">
    <property type="entry name" value="sensory_box"/>
    <property type="match status" value="1"/>
</dbReference>
<evidence type="ECO:0000256" key="4">
    <source>
        <dbReference type="ARBA" id="ARBA00022777"/>
    </source>
</evidence>
<dbReference type="InterPro" id="IPR001789">
    <property type="entry name" value="Sig_transdc_resp-reg_receiver"/>
</dbReference>
<keyword evidence="4 10" id="KW-0418">Kinase</keyword>
<dbReference type="Proteomes" id="UP000292302">
    <property type="component" value="Unassembled WGS sequence"/>
</dbReference>
<dbReference type="InterPro" id="IPR000014">
    <property type="entry name" value="PAS"/>
</dbReference>
<dbReference type="SUPFAM" id="SSF47384">
    <property type="entry name" value="Homodimeric domain of signal transducing histidine kinase"/>
    <property type="match status" value="1"/>
</dbReference>
<dbReference type="PRINTS" id="PR00344">
    <property type="entry name" value="BCTRLSENSOR"/>
</dbReference>
<dbReference type="SMART" id="SM00086">
    <property type="entry name" value="PAC"/>
    <property type="match status" value="1"/>
</dbReference>
<evidence type="ECO:0000256" key="1">
    <source>
        <dbReference type="ARBA" id="ARBA00000085"/>
    </source>
</evidence>
<dbReference type="CDD" id="cd00130">
    <property type="entry name" value="PAS"/>
    <property type="match status" value="1"/>
</dbReference>
<evidence type="ECO:0000256" key="5">
    <source>
        <dbReference type="PROSITE-ProRule" id="PRU00169"/>
    </source>
</evidence>
<dbReference type="InterPro" id="IPR000700">
    <property type="entry name" value="PAS-assoc_C"/>
</dbReference>
<dbReference type="PROSITE" id="PS50109">
    <property type="entry name" value="HIS_KIN"/>
    <property type="match status" value="1"/>
</dbReference>
<keyword evidence="3 5" id="KW-0597">Phosphoprotein</keyword>
<dbReference type="EC" id="2.7.13.3" evidence="2"/>
<feature type="modified residue" description="4-aspartylphosphate" evidence="5">
    <location>
        <position position="776"/>
    </location>
</feature>
<feature type="domain" description="Histidine kinase" evidence="7">
    <location>
        <begin position="485"/>
        <end position="704"/>
    </location>
</feature>
<dbReference type="SMART" id="SM00387">
    <property type="entry name" value="HATPase_c"/>
    <property type="match status" value="1"/>
</dbReference>
<accession>A0A4Q9QJG4</accession>
<comment type="catalytic activity">
    <reaction evidence="1">
        <text>ATP + protein L-histidine = ADP + protein N-phospho-L-histidine.</text>
        <dbReference type="EC" id="2.7.13.3"/>
    </reaction>
</comment>
<proteinExistence type="predicted"/>
<dbReference type="OrthoDB" id="9770473at2"/>
<dbReference type="Gene3D" id="3.40.50.2300">
    <property type="match status" value="1"/>
</dbReference>
<evidence type="ECO:0000259" key="9">
    <source>
        <dbReference type="PROSITE" id="PS50113"/>
    </source>
</evidence>
<dbReference type="Pfam" id="PF00512">
    <property type="entry name" value="HisKA"/>
    <property type="match status" value="1"/>
</dbReference>
<dbReference type="SUPFAM" id="SSF55785">
    <property type="entry name" value="PYP-like sensor domain (PAS domain)"/>
    <property type="match status" value="1"/>
</dbReference>
<dbReference type="InterPro" id="IPR003661">
    <property type="entry name" value="HisK_dim/P_dom"/>
</dbReference>
<dbReference type="Gene3D" id="3.30.450.40">
    <property type="match status" value="1"/>
</dbReference>
<feature type="coiled-coil region" evidence="6">
    <location>
        <begin position="442"/>
        <end position="469"/>
    </location>
</feature>
<dbReference type="PROSITE" id="PS50110">
    <property type="entry name" value="RESPONSE_REGULATORY"/>
    <property type="match status" value="1"/>
</dbReference>
<evidence type="ECO:0000313" key="11">
    <source>
        <dbReference type="Proteomes" id="UP000292302"/>
    </source>
</evidence>
<dbReference type="InterPro" id="IPR011006">
    <property type="entry name" value="CheY-like_superfamily"/>
</dbReference>
<dbReference type="SMART" id="SM00448">
    <property type="entry name" value="REC"/>
    <property type="match status" value="1"/>
</dbReference>
<dbReference type="InterPro" id="IPR035965">
    <property type="entry name" value="PAS-like_dom_sf"/>
</dbReference>
<dbReference type="InterPro" id="IPR004358">
    <property type="entry name" value="Sig_transdc_His_kin-like_C"/>
</dbReference>
<name>A0A4Q9QJG4_9GAMM</name>
<dbReference type="Gene3D" id="1.10.287.130">
    <property type="match status" value="1"/>
</dbReference>
<dbReference type="AlphaFoldDB" id="A0A4Q9QJG4"/>
<evidence type="ECO:0000256" key="6">
    <source>
        <dbReference type="SAM" id="Coils"/>
    </source>
</evidence>
<dbReference type="CDD" id="cd00082">
    <property type="entry name" value="HisKA"/>
    <property type="match status" value="1"/>
</dbReference>
<dbReference type="InterPro" id="IPR001610">
    <property type="entry name" value="PAC"/>
</dbReference>
<dbReference type="PANTHER" id="PTHR43065">
    <property type="entry name" value="SENSOR HISTIDINE KINASE"/>
    <property type="match status" value="1"/>
</dbReference>